<dbReference type="PANTHER" id="PTHR12815:SF42">
    <property type="entry name" value="BACTERIAL SURFACE ANTIGEN (D15) DOMAIN-CONTAINING PROTEIN"/>
    <property type="match status" value="1"/>
</dbReference>
<feature type="domain" description="Bacterial surface antigen (D15)" evidence="6">
    <location>
        <begin position="475"/>
        <end position="765"/>
    </location>
</feature>
<feature type="compositionally biased region" description="Low complexity" evidence="4">
    <location>
        <begin position="105"/>
        <end position="123"/>
    </location>
</feature>
<dbReference type="Gene3D" id="3.10.20.310">
    <property type="entry name" value="membrane protein fhac"/>
    <property type="match status" value="1"/>
</dbReference>
<dbReference type="EMBL" id="QJJM01000002">
    <property type="protein sequence ID" value="PXW78499.1"/>
    <property type="molecule type" value="Genomic_DNA"/>
</dbReference>
<feature type="region of interest" description="Disordered" evidence="4">
    <location>
        <begin position="31"/>
        <end position="97"/>
    </location>
</feature>
<keyword evidence="5" id="KW-0732">Signal</keyword>
<dbReference type="Pfam" id="PF01103">
    <property type="entry name" value="Omp85"/>
    <property type="match status" value="1"/>
</dbReference>
<evidence type="ECO:0000256" key="4">
    <source>
        <dbReference type="SAM" id="MobiDB-lite"/>
    </source>
</evidence>
<dbReference type="InterPro" id="IPR039910">
    <property type="entry name" value="D15-like"/>
</dbReference>
<feature type="compositionally biased region" description="Low complexity" evidence="4">
    <location>
        <begin position="136"/>
        <end position="148"/>
    </location>
</feature>
<keyword evidence="2" id="KW-1134">Transmembrane beta strand</keyword>
<gene>
    <name evidence="7" type="ORF">C7451_102170</name>
</gene>
<feature type="chain" id="PRO_5015971540" evidence="5">
    <location>
        <begin position="29"/>
        <end position="765"/>
    </location>
</feature>
<name>A0A2V3VPM7_9SPHN</name>
<comment type="caution">
    <text evidence="7">The sequence shown here is derived from an EMBL/GenBank/DDBJ whole genome shotgun (WGS) entry which is preliminary data.</text>
</comment>
<accession>A0A2V3VPM7</accession>
<evidence type="ECO:0000259" key="6">
    <source>
        <dbReference type="Pfam" id="PF01103"/>
    </source>
</evidence>
<feature type="region of interest" description="Disordered" evidence="4">
    <location>
        <begin position="105"/>
        <end position="124"/>
    </location>
</feature>
<dbReference type="OrthoDB" id="9769707at2"/>
<dbReference type="RefSeq" id="WP_110297589.1">
    <property type="nucleotide sequence ID" value="NZ_QJJM01000002.1"/>
</dbReference>
<dbReference type="PANTHER" id="PTHR12815">
    <property type="entry name" value="SORTING AND ASSEMBLY MACHINERY SAMM50 PROTEIN FAMILY MEMBER"/>
    <property type="match status" value="1"/>
</dbReference>
<dbReference type="Gene3D" id="2.40.160.50">
    <property type="entry name" value="membrane protein fhac: a member of the omp85/tpsb transporter family"/>
    <property type="match status" value="1"/>
</dbReference>
<keyword evidence="8" id="KW-1185">Reference proteome</keyword>
<organism evidence="7 8">
    <name type="scientific">Blastomonas natatoria</name>
    <dbReference type="NCBI Taxonomy" id="34015"/>
    <lineage>
        <taxon>Bacteria</taxon>
        <taxon>Pseudomonadati</taxon>
        <taxon>Pseudomonadota</taxon>
        <taxon>Alphaproteobacteria</taxon>
        <taxon>Sphingomonadales</taxon>
        <taxon>Sphingomonadaceae</taxon>
        <taxon>Blastomonas</taxon>
    </lineage>
</organism>
<evidence type="ECO:0000256" key="3">
    <source>
        <dbReference type="ARBA" id="ARBA00023136"/>
    </source>
</evidence>
<keyword evidence="2" id="KW-0812">Transmembrane</keyword>
<dbReference type="AlphaFoldDB" id="A0A2V3VPM7"/>
<protein>
    <submittedName>
        <fullName evidence="7">Autotransporter secretion outer membrane protein TamA</fullName>
    </submittedName>
</protein>
<proteinExistence type="predicted"/>
<feature type="compositionally biased region" description="Basic and acidic residues" evidence="4">
    <location>
        <begin position="157"/>
        <end position="173"/>
    </location>
</feature>
<dbReference type="PROSITE" id="PS51257">
    <property type="entry name" value="PROKAR_LIPOPROTEIN"/>
    <property type="match status" value="1"/>
</dbReference>
<reference evidence="7 8" key="1">
    <citation type="submission" date="2018-05" db="EMBL/GenBank/DDBJ databases">
        <title>Genomic Encyclopedia of Type Strains, Phase IV (KMG-IV): sequencing the most valuable type-strain genomes for metagenomic binning, comparative biology and taxonomic classification.</title>
        <authorList>
            <person name="Goeker M."/>
        </authorList>
    </citation>
    <scope>NUCLEOTIDE SEQUENCE [LARGE SCALE GENOMIC DNA]</scope>
    <source>
        <strain evidence="7 8">DSM 3183</strain>
    </source>
</reference>
<feature type="region of interest" description="Disordered" evidence="4">
    <location>
        <begin position="136"/>
        <end position="173"/>
    </location>
</feature>
<evidence type="ECO:0000256" key="2">
    <source>
        <dbReference type="ARBA" id="ARBA00022452"/>
    </source>
</evidence>
<evidence type="ECO:0000313" key="8">
    <source>
        <dbReference type="Proteomes" id="UP000248014"/>
    </source>
</evidence>
<dbReference type="Proteomes" id="UP000248014">
    <property type="component" value="Unassembled WGS sequence"/>
</dbReference>
<sequence>MRLADRARPAKAGTLVTLAFGCAWPALAQAQQADPPAEATSIATPPEAMPADSAPGPADVQVDDPLSIDPLAPLDQLPGMEVEWPDGSDIPAWPGEFAADDALPADAQPAEASDSSTSDSVATEADDMRDGLATTTAAADADEGVPGAEEGGGRAARRAERQAEREARRAERQALREIDDGDVRYRVTVNFLPSDDLAELDQAAFRNRFGSLSTLDRLSDEDANLAQVNRRARDDNDLIDTMLRVYGFYDGDVRNSVTRIEGEDRVALTFDVNVGPIYRLASIDLAGLDAVGVDVPAARAAFGMKAGDAANSDRIVAGRLAVLTSLLETGFPFAQTGEPDLVIDHEARSGALTIAVTPGGQYRFGGVIARDDGLFGSRHLERIARFDRGDTFQASDMDDLRRAILATGLVSTVTLTPVAATQPMGSEPGTVDVAVETVAAPLRTIAGEVGYGTGEGYRAEVSWEHRNFFPPEGLVRARAVGGTQEQLINLVYRRNNFIKRDRVLTAQILASNIDRDAFEARTFLVAASLERQTNLIFQKKWTWSLGAELVLSDERDSRARIVGGARRTFFIAALPTALTYDGTDNLLDPTAGFRLGGRISPEYSLQSGSKGYARIQIDGSYYRPVSGRIVLAGRLRLGSTIGANRFDIAPSRRFYAGGGGSVRGFGFQAIGPRDGNNDPIGGNGLAEFSLEARVRFGDFGIVPFFDAGNVYEGSTPDFSGIRYGAGIGVRYYSSFGPLRLDVGTPINPQPGDSRIGVYISLGQAF</sequence>
<feature type="signal peptide" evidence="5">
    <location>
        <begin position="1"/>
        <end position="28"/>
    </location>
</feature>
<keyword evidence="3" id="KW-0472">Membrane</keyword>
<dbReference type="GO" id="GO:0019867">
    <property type="term" value="C:outer membrane"/>
    <property type="evidence" value="ECO:0007669"/>
    <property type="project" value="InterPro"/>
</dbReference>
<evidence type="ECO:0000256" key="1">
    <source>
        <dbReference type="ARBA" id="ARBA00004370"/>
    </source>
</evidence>
<comment type="subcellular location">
    <subcellularLocation>
        <location evidence="1">Membrane</location>
    </subcellularLocation>
</comment>
<dbReference type="InterPro" id="IPR000184">
    <property type="entry name" value="Bac_surfAg_D15"/>
</dbReference>
<evidence type="ECO:0000313" key="7">
    <source>
        <dbReference type="EMBL" id="PXW78499.1"/>
    </source>
</evidence>
<evidence type="ECO:0000256" key="5">
    <source>
        <dbReference type="SAM" id="SignalP"/>
    </source>
</evidence>